<proteinExistence type="predicted"/>
<evidence type="ECO:0000313" key="1">
    <source>
        <dbReference type="EMBL" id="CAF1004464.1"/>
    </source>
</evidence>
<dbReference type="EMBL" id="CAJNOC010003960">
    <property type="protein sequence ID" value="CAF1004464.1"/>
    <property type="molecule type" value="Genomic_DNA"/>
</dbReference>
<sequence>MSFSSTIQSETKSAIKFNKCLDEFANKRVLNMSSCCLNISYKKFKDDIFVEDTSTQNENFFRISQNNLMRTKSEGELNSS</sequence>
<name>A0A814H1W5_9BILA</name>
<evidence type="ECO:0000313" key="2">
    <source>
        <dbReference type="Proteomes" id="UP000663879"/>
    </source>
</evidence>
<gene>
    <name evidence="1" type="ORF">OXX778_LOCUS16579</name>
</gene>
<feature type="non-terminal residue" evidence="1">
    <location>
        <position position="80"/>
    </location>
</feature>
<dbReference type="AlphaFoldDB" id="A0A814H1W5"/>
<protein>
    <submittedName>
        <fullName evidence="1">Uncharacterized protein</fullName>
    </submittedName>
</protein>
<keyword evidence="2" id="KW-1185">Reference proteome</keyword>
<organism evidence="1 2">
    <name type="scientific">Brachionus calyciflorus</name>
    <dbReference type="NCBI Taxonomy" id="104777"/>
    <lineage>
        <taxon>Eukaryota</taxon>
        <taxon>Metazoa</taxon>
        <taxon>Spiralia</taxon>
        <taxon>Gnathifera</taxon>
        <taxon>Rotifera</taxon>
        <taxon>Eurotatoria</taxon>
        <taxon>Monogononta</taxon>
        <taxon>Pseudotrocha</taxon>
        <taxon>Ploima</taxon>
        <taxon>Brachionidae</taxon>
        <taxon>Brachionus</taxon>
    </lineage>
</organism>
<accession>A0A814H1W5</accession>
<comment type="caution">
    <text evidence="1">The sequence shown here is derived from an EMBL/GenBank/DDBJ whole genome shotgun (WGS) entry which is preliminary data.</text>
</comment>
<dbReference type="Proteomes" id="UP000663879">
    <property type="component" value="Unassembled WGS sequence"/>
</dbReference>
<reference evidence="1" key="1">
    <citation type="submission" date="2021-02" db="EMBL/GenBank/DDBJ databases">
        <authorList>
            <person name="Nowell W R."/>
        </authorList>
    </citation>
    <scope>NUCLEOTIDE SEQUENCE</scope>
    <source>
        <strain evidence="1">Ploen Becks lab</strain>
    </source>
</reference>